<name>A0ABW2A4Z2_9GAMM</name>
<sequence length="202" mass="22950">MKQQATEGQAEDIQPQISDHNPILRKLIIEEDDLSLSLIGRLAYAEYKIQKFEFFRDTEVNEGRSPTCEELRGFLRNYNDRRLDQLRSEAEQTLFEFADEISQQFLTEQTRNSAVLREVETSNKKFKGELDVVKTHITDRTSNKTGFFLGVGASIASTFVLAILLAIIGASSHKSNFGKLYRAIVLNEGTITFQPYSTDDSN</sequence>
<evidence type="ECO:0000313" key="3">
    <source>
        <dbReference type="Proteomes" id="UP001596422"/>
    </source>
</evidence>
<comment type="caution">
    <text evidence="2">The sequence shown here is derived from an EMBL/GenBank/DDBJ whole genome shotgun (WGS) entry which is preliminary data.</text>
</comment>
<keyword evidence="1" id="KW-0812">Transmembrane</keyword>
<feature type="transmembrane region" description="Helical" evidence="1">
    <location>
        <begin position="147"/>
        <end position="170"/>
    </location>
</feature>
<dbReference type="EMBL" id="JBHSWE010000001">
    <property type="protein sequence ID" value="MFC6672514.1"/>
    <property type="molecule type" value="Genomic_DNA"/>
</dbReference>
<evidence type="ECO:0000256" key="1">
    <source>
        <dbReference type="SAM" id="Phobius"/>
    </source>
</evidence>
<organism evidence="2 3">
    <name type="scientific">Marinobacterium aestuariivivens</name>
    <dbReference type="NCBI Taxonomy" id="1698799"/>
    <lineage>
        <taxon>Bacteria</taxon>
        <taxon>Pseudomonadati</taxon>
        <taxon>Pseudomonadota</taxon>
        <taxon>Gammaproteobacteria</taxon>
        <taxon>Oceanospirillales</taxon>
        <taxon>Oceanospirillaceae</taxon>
        <taxon>Marinobacterium</taxon>
    </lineage>
</organism>
<protein>
    <submittedName>
        <fullName evidence="2">Uncharacterized protein</fullName>
    </submittedName>
</protein>
<evidence type="ECO:0000313" key="2">
    <source>
        <dbReference type="EMBL" id="MFC6672514.1"/>
    </source>
</evidence>
<proteinExistence type="predicted"/>
<keyword evidence="1" id="KW-1133">Transmembrane helix</keyword>
<reference evidence="3" key="1">
    <citation type="journal article" date="2019" name="Int. J. Syst. Evol. Microbiol.">
        <title>The Global Catalogue of Microorganisms (GCM) 10K type strain sequencing project: providing services to taxonomists for standard genome sequencing and annotation.</title>
        <authorList>
            <consortium name="The Broad Institute Genomics Platform"/>
            <consortium name="The Broad Institute Genome Sequencing Center for Infectious Disease"/>
            <person name="Wu L."/>
            <person name="Ma J."/>
        </authorList>
    </citation>
    <scope>NUCLEOTIDE SEQUENCE [LARGE SCALE GENOMIC DNA]</scope>
    <source>
        <strain evidence="3">NBRC 111756</strain>
    </source>
</reference>
<keyword evidence="1" id="KW-0472">Membrane</keyword>
<accession>A0ABW2A4Z2</accession>
<gene>
    <name evidence="2" type="ORF">ACFQDL_22420</name>
</gene>
<dbReference type="Proteomes" id="UP001596422">
    <property type="component" value="Unassembled WGS sequence"/>
</dbReference>
<dbReference type="RefSeq" id="WP_379910952.1">
    <property type="nucleotide sequence ID" value="NZ_JBHSWE010000001.1"/>
</dbReference>
<keyword evidence="3" id="KW-1185">Reference proteome</keyword>